<comment type="caution">
    <text evidence="2">The sequence shown here is derived from an EMBL/GenBank/DDBJ whole genome shotgun (WGS) entry which is preliminary data.</text>
</comment>
<keyword evidence="1" id="KW-0812">Transmembrane</keyword>
<reference evidence="2" key="1">
    <citation type="submission" date="2023-02" db="EMBL/GenBank/DDBJ databases">
        <title>Description of Herbaspirillum huttiense subsp. nephrolepsisexaltata and Herbaspirillum huttiense subsp. lycopersicon.</title>
        <authorList>
            <person name="Poudel M."/>
            <person name="Sharma A."/>
            <person name="Goss E."/>
            <person name="Tapia J.H."/>
            <person name="Harmon C.M."/>
            <person name="Jones J.B."/>
        </authorList>
    </citation>
    <scope>NUCLEOTIDE SEQUENCE</scope>
    <source>
        <strain evidence="2">NC40101</strain>
    </source>
</reference>
<keyword evidence="1" id="KW-1133">Transmembrane helix</keyword>
<accession>A0AAE4G8W1</accession>
<feature type="transmembrane region" description="Helical" evidence="1">
    <location>
        <begin position="20"/>
        <end position="37"/>
    </location>
</feature>
<feature type="transmembrane region" description="Helical" evidence="1">
    <location>
        <begin position="96"/>
        <end position="114"/>
    </location>
</feature>
<keyword evidence="1" id="KW-0472">Membrane</keyword>
<dbReference type="RefSeq" id="WP_310836906.1">
    <property type="nucleotide sequence ID" value="NZ_JAVLSM010000004.1"/>
</dbReference>
<dbReference type="AlphaFoldDB" id="A0AAE4G8W1"/>
<sequence>MQLHPVLSKTFGGLNSRYYFRHFVFGLIFPVLIYFVSTSGNHSFPLKLIPMLILCSLLYPYARFVYESIVSFIMGDNVFVVNALIMLWVKLSTIMICWAMSPLIAPIGLLYLYFHHSRAERNR</sequence>
<evidence type="ECO:0000256" key="1">
    <source>
        <dbReference type="SAM" id="Phobius"/>
    </source>
</evidence>
<organism evidence="2">
    <name type="scientific">Herbaspirillum huttiense subsp. nephrolepidis</name>
    <dbReference type="NCBI Taxonomy" id="3075126"/>
    <lineage>
        <taxon>Bacteria</taxon>
        <taxon>Pseudomonadati</taxon>
        <taxon>Pseudomonadota</taxon>
        <taxon>Betaproteobacteria</taxon>
        <taxon>Burkholderiales</taxon>
        <taxon>Oxalobacteraceae</taxon>
        <taxon>Herbaspirillum</taxon>
    </lineage>
</organism>
<gene>
    <name evidence="2" type="ORF">RJN63_08315</name>
</gene>
<evidence type="ECO:0000313" key="2">
    <source>
        <dbReference type="EMBL" id="MDT0336828.1"/>
    </source>
</evidence>
<dbReference type="EMBL" id="JAVRAA010000003">
    <property type="protein sequence ID" value="MDT0336828.1"/>
    <property type="molecule type" value="Genomic_DNA"/>
</dbReference>
<protein>
    <submittedName>
        <fullName evidence="2">Uncharacterized protein</fullName>
    </submittedName>
</protein>
<name>A0AAE4G8W1_9BURK</name>
<feature type="transmembrane region" description="Helical" evidence="1">
    <location>
        <begin position="44"/>
        <end position="62"/>
    </location>
</feature>
<proteinExistence type="predicted"/>